<keyword evidence="5 7" id="KW-1133">Transmembrane helix</keyword>
<evidence type="ECO:0000256" key="3">
    <source>
        <dbReference type="ARBA" id="ARBA00022475"/>
    </source>
</evidence>
<feature type="transmembrane region" description="Helical" evidence="7">
    <location>
        <begin position="73"/>
        <end position="91"/>
    </location>
</feature>
<keyword evidence="6 7" id="KW-0472">Membrane</keyword>
<evidence type="ECO:0000256" key="1">
    <source>
        <dbReference type="ARBA" id="ARBA00004651"/>
    </source>
</evidence>
<keyword evidence="3" id="KW-1003">Cell membrane</keyword>
<gene>
    <name evidence="8" type="ORF">BV394_14425</name>
</gene>
<dbReference type="OrthoDB" id="21094at2"/>
<dbReference type="RefSeq" id="WP_076980776.1">
    <property type="nucleotide sequence ID" value="NZ_CP019124.1"/>
</dbReference>
<evidence type="ECO:0000256" key="7">
    <source>
        <dbReference type="RuleBase" id="RU362048"/>
    </source>
</evidence>
<dbReference type="InterPro" id="IPR002771">
    <property type="entry name" value="Multi_antbiot-R_MarC"/>
</dbReference>
<dbReference type="PANTHER" id="PTHR33508">
    <property type="entry name" value="UPF0056 MEMBRANE PROTEIN YHCE"/>
    <property type="match status" value="1"/>
</dbReference>
<comment type="subcellular location">
    <subcellularLocation>
        <location evidence="1 7">Cell membrane</location>
        <topology evidence="1 7">Multi-pass membrane protein</topology>
    </subcellularLocation>
</comment>
<name>A0A1U7DLJ8_9RHOB</name>
<accession>A0A2M9DI89</accession>
<evidence type="ECO:0000256" key="5">
    <source>
        <dbReference type="ARBA" id="ARBA00022989"/>
    </source>
</evidence>
<dbReference type="STRING" id="1267768.BV394_14425"/>
<keyword evidence="4 7" id="KW-0812">Transmembrane</keyword>
<feature type="transmembrane region" description="Helical" evidence="7">
    <location>
        <begin position="111"/>
        <end position="130"/>
    </location>
</feature>
<accession>A0A1U7DLJ8</accession>
<dbReference type="EMBL" id="CP019124">
    <property type="protein sequence ID" value="APX90759.1"/>
    <property type="molecule type" value="Genomic_DNA"/>
</dbReference>
<keyword evidence="9" id="KW-1185">Reference proteome</keyword>
<dbReference type="Pfam" id="PF01914">
    <property type="entry name" value="MarC"/>
    <property type="match status" value="1"/>
</dbReference>
<dbReference type="Proteomes" id="UP000187266">
    <property type="component" value="Chromosome"/>
</dbReference>
<protein>
    <recommendedName>
        <fullName evidence="7">UPF0056 membrane protein</fullName>
    </recommendedName>
</protein>
<evidence type="ECO:0000313" key="8">
    <source>
        <dbReference type="EMBL" id="APX90759.1"/>
    </source>
</evidence>
<dbReference type="NCBIfam" id="TIGR00427">
    <property type="entry name" value="NAAT family transporter"/>
    <property type="match status" value="1"/>
</dbReference>
<evidence type="ECO:0000256" key="2">
    <source>
        <dbReference type="ARBA" id="ARBA00009784"/>
    </source>
</evidence>
<feature type="transmembrane region" description="Helical" evidence="7">
    <location>
        <begin position="6"/>
        <end position="29"/>
    </location>
</feature>
<comment type="similarity">
    <text evidence="2 7">Belongs to the UPF0056 (MarC) family.</text>
</comment>
<evidence type="ECO:0000313" key="9">
    <source>
        <dbReference type="Proteomes" id="UP000187266"/>
    </source>
</evidence>
<dbReference type="GO" id="GO:0005886">
    <property type="term" value="C:plasma membrane"/>
    <property type="evidence" value="ECO:0007669"/>
    <property type="project" value="UniProtKB-SubCell"/>
</dbReference>
<evidence type="ECO:0000256" key="6">
    <source>
        <dbReference type="ARBA" id="ARBA00023136"/>
    </source>
</evidence>
<feature type="transmembrane region" description="Helical" evidence="7">
    <location>
        <begin position="150"/>
        <end position="173"/>
    </location>
</feature>
<dbReference type="PANTHER" id="PTHR33508:SF1">
    <property type="entry name" value="UPF0056 MEMBRANE PROTEIN YHCE"/>
    <property type="match status" value="1"/>
</dbReference>
<feature type="transmembrane region" description="Helical" evidence="7">
    <location>
        <begin position="41"/>
        <end position="67"/>
    </location>
</feature>
<proteinExistence type="inferred from homology"/>
<evidence type="ECO:0000256" key="4">
    <source>
        <dbReference type="ARBA" id="ARBA00022692"/>
    </source>
</evidence>
<organism evidence="8 9">
    <name type="scientific">Brevirhabdus pacifica</name>
    <dbReference type="NCBI Taxonomy" id="1267768"/>
    <lineage>
        <taxon>Bacteria</taxon>
        <taxon>Pseudomonadati</taxon>
        <taxon>Pseudomonadota</taxon>
        <taxon>Alphaproteobacteria</taxon>
        <taxon>Rhodobacterales</taxon>
        <taxon>Paracoccaceae</taxon>
        <taxon>Brevirhabdus</taxon>
    </lineage>
</organism>
<feature type="transmembrane region" description="Helical" evidence="7">
    <location>
        <begin position="185"/>
        <end position="203"/>
    </location>
</feature>
<reference evidence="8 9" key="1">
    <citation type="submission" date="2017-01" db="EMBL/GenBank/DDBJ databases">
        <title>Genomic analysis of Xuhuaishuia manganoxidans DY6-4.</title>
        <authorList>
            <person name="Wang X."/>
        </authorList>
    </citation>
    <scope>NUCLEOTIDE SEQUENCE [LARGE SCALE GENOMIC DNA]</scope>
    <source>
        <strain evidence="8 9">DY6-4</strain>
    </source>
</reference>
<dbReference type="AlphaFoldDB" id="A0A1U7DLJ8"/>
<sequence length="213" mass="22390">MDITFLITAFTTLFVIIDPIGLTPVFVALTQGHTRAARRAIAVRACLLAMVLLTAFALFGEALLGFVGISMPAFRIAGGILLFLTALDMLFERRARRREDSVDEVPDPSVFPLAIPLIAGPGAIASMILLTDGAIARSGTGDTGAMVLAFGAVILVMCLVVSAALVMFLSAAIFERLLGKTGINVVTRLLGMLLAALSVQFVADGIRELSLIG</sequence>